<feature type="domain" description="Flavodoxin-like fold" evidence="2">
    <location>
        <begin position="3"/>
        <end position="142"/>
    </location>
</feature>
<dbReference type="EMBL" id="AGWK01000017">
    <property type="protein sequence ID" value="EHO73456.1"/>
    <property type="molecule type" value="Genomic_DNA"/>
</dbReference>
<dbReference type="PANTHER" id="PTHR47307">
    <property type="entry name" value="GLUTATHIONE-REGULATED POTASSIUM-EFFLUX SYSTEM ANCILLARY PROTEIN KEFG"/>
    <property type="match status" value="1"/>
</dbReference>
<evidence type="ECO:0000313" key="4">
    <source>
        <dbReference type="Proteomes" id="UP000016023"/>
    </source>
</evidence>
<dbReference type="RefSeq" id="WP_006951491.1">
    <property type="nucleotide sequence ID" value="NZ_JH594521.1"/>
</dbReference>
<name>H1Q0N4_9BACT</name>
<dbReference type="Proteomes" id="UP000016023">
    <property type="component" value="Unassembled WGS sequence"/>
</dbReference>
<dbReference type="PATRIC" id="fig|883158.3.peg.483"/>
<keyword evidence="4" id="KW-1185">Reference proteome</keyword>
<evidence type="ECO:0000313" key="3">
    <source>
        <dbReference type="EMBL" id="EHO73456.1"/>
    </source>
</evidence>
<reference evidence="3 4" key="1">
    <citation type="submission" date="2011-12" db="EMBL/GenBank/DDBJ databases">
        <title>The Genome Sequence of Prevotella micans F0438.</title>
        <authorList>
            <consortium name="The Broad Institute Genome Sequencing Platform"/>
            <person name="Earl A."/>
            <person name="Ward D."/>
            <person name="Feldgarden M."/>
            <person name="Gevers D."/>
            <person name="Izard J."/>
            <person name="Baranova O.V."/>
            <person name="Blanton J.M."/>
            <person name="Wade W.G."/>
            <person name="Dewhirst F.E."/>
            <person name="Young S.K."/>
            <person name="Zeng Q."/>
            <person name="Gargeya S."/>
            <person name="Fitzgerald M."/>
            <person name="Haas B."/>
            <person name="Abouelleil A."/>
            <person name="Alvarado L."/>
            <person name="Arachchi H.M."/>
            <person name="Berlin A."/>
            <person name="Chapman S.B."/>
            <person name="Gearin G."/>
            <person name="Goldberg J."/>
            <person name="Griggs A."/>
            <person name="Gujja S."/>
            <person name="Hansen M."/>
            <person name="Heiman D."/>
            <person name="Howarth C."/>
            <person name="Larimer J."/>
            <person name="Lui A."/>
            <person name="MacDonald P.J.P."/>
            <person name="McCowen C."/>
            <person name="Montmayeur A."/>
            <person name="Murphy C."/>
            <person name="Neiman D."/>
            <person name="Pearson M."/>
            <person name="Priest M."/>
            <person name="Roberts A."/>
            <person name="Saif S."/>
            <person name="Shea T."/>
            <person name="Sisk P."/>
            <person name="Stolte C."/>
            <person name="Sykes S."/>
            <person name="Wortman J."/>
            <person name="Nusbaum C."/>
            <person name="Birren B."/>
        </authorList>
    </citation>
    <scope>NUCLEOTIDE SEQUENCE [LARGE SCALE GENOMIC DNA]</scope>
    <source>
        <strain evidence="3 4">F0438</strain>
    </source>
</reference>
<accession>H1Q0N4</accession>
<keyword evidence="1" id="KW-0560">Oxidoreductase</keyword>
<dbReference type="SUPFAM" id="SSF52218">
    <property type="entry name" value="Flavoproteins"/>
    <property type="match status" value="1"/>
</dbReference>
<dbReference type="eggNOG" id="COG2249">
    <property type="taxonomic scope" value="Bacteria"/>
</dbReference>
<proteinExistence type="predicted"/>
<dbReference type="InterPro" id="IPR029039">
    <property type="entry name" value="Flavoprotein-like_sf"/>
</dbReference>
<evidence type="ECO:0000259" key="2">
    <source>
        <dbReference type="Pfam" id="PF02525"/>
    </source>
</evidence>
<dbReference type="GO" id="GO:0010181">
    <property type="term" value="F:FMN binding"/>
    <property type="evidence" value="ECO:0007669"/>
    <property type="project" value="TreeGrafter"/>
</dbReference>
<dbReference type="Gene3D" id="3.40.50.360">
    <property type="match status" value="1"/>
</dbReference>
<dbReference type="HOGENOM" id="CLU_058643_0_2_10"/>
<dbReference type="InterPro" id="IPR003680">
    <property type="entry name" value="Flavodoxin_fold"/>
</dbReference>
<dbReference type="GO" id="GO:0003955">
    <property type="term" value="F:NAD(P)H dehydrogenase (quinone) activity"/>
    <property type="evidence" value="ECO:0007669"/>
    <property type="project" value="TreeGrafter"/>
</dbReference>
<comment type="caution">
    <text evidence="3">The sequence shown here is derived from an EMBL/GenBank/DDBJ whole genome shotgun (WGS) entry which is preliminary data.</text>
</comment>
<dbReference type="GO" id="GO:0009055">
    <property type="term" value="F:electron transfer activity"/>
    <property type="evidence" value="ECO:0007669"/>
    <property type="project" value="TreeGrafter"/>
</dbReference>
<dbReference type="AlphaFoldDB" id="H1Q0N4"/>
<dbReference type="PANTHER" id="PTHR47307:SF1">
    <property type="entry name" value="GLUTATHIONE-REGULATED POTASSIUM-EFFLUX SYSTEM ANCILLARY PROTEIN KEFG"/>
    <property type="match status" value="1"/>
</dbReference>
<sequence>MDNILIVSGHTDLNDSVANRLIIDELKNAFPNAEFSILSELYPNFEIDVKAEQEKLVKADIVVLQFPVFWYSMPSIMHRWIELVFVHGFSHGSKGDALKGKILIPSFTFGASEDYPIDEIVMQQIKEIAALCRFNLQDHICTPAVSYALRNDPEQLLQIKKLSKEHARKLINRIRG</sequence>
<dbReference type="STRING" id="883158.HMPREF9140_00472"/>
<gene>
    <name evidence="3" type="ORF">HMPREF9140_00472</name>
</gene>
<protein>
    <recommendedName>
        <fullName evidence="2">Flavodoxin-like fold domain-containing protein</fullName>
    </recommendedName>
</protein>
<organism evidence="3 4">
    <name type="scientific">Prevotella micans F0438</name>
    <dbReference type="NCBI Taxonomy" id="883158"/>
    <lineage>
        <taxon>Bacteria</taxon>
        <taxon>Pseudomonadati</taxon>
        <taxon>Bacteroidota</taxon>
        <taxon>Bacteroidia</taxon>
        <taxon>Bacteroidales</taxon>
        <taxon>Prevotellaceae</taxon>
        <taxon>Prevotella</taxon>
    </lineage>
</organism>
<dbReference type="Pfam" id="PF02525">
    <property type="entry name" value="Flavodoxin_2"/>
    <property type="match status" value="1"/>
</dbReference>
<evidence type="ECO:0000256" key="1">
    <source>
        <dbReference type="ARBA" id="ARBA00023002"/>
    </source>
</evidence>
<dbReference type="InterPro" id="IPR046980">
    <property type="entry name" value="KefG/KefF"/>
</dbReference>